<sequence length="259" mass="27794">MTDDRTPVHPTDAVEDGYFPESVAATYDEGEDPGRATLAADFLAALADGGPAFELAVGTGRIALPLAARGVPVTGTDLSRAMVARLRAKPGGAELPVTIGDMTTTKVDGAGTFTLAYLVYNTINNLTTQDAQVDAFRNAAAHLAPGGRFVVEVGVPALRHLPPGQEAVIFGLSGERVAFDRYDDLVHQRFSSNYVSVDADGRGRYRSIPFRYVWPAELDLMARLAGMRLEQRYADWGRAPFTSESDSHVSVYVKTDAGD</sequence>
<keyword evidence="1" id="KW-0489">Methyltransferase</keyword>
<keyword evidence="2" id="KW-1185">Reference proteome</keyword>
<dbReference type="Proteomes" id="UP001432251">
    <property type="component" value="Chromosome"/>
</dbReference>
<reference evidence="1" key="1">
    <citation type="journal article" date="2025" name="Int. J. Syst. Evol. Microbiol.">
        <title>Streptomyces citrinus sp. nov., with yellow diffusible pigment.</title>
        <authorList>
            <person name="He Y."/>
            <person name="Yang E."/>
            <person name="Xu J."/>
            <person name="Sun Y."/>
            <person name="Sun L."/>
        </authorList>
    </citation>
    <scope>NUCLEOTIDE SEQUENCE</scope>
    <source>
        <strain evidence="1">Q6</strain>
    </source>
</reference>
<name>A0ACD5AJ07_9ACTN</name>
<keyword evidence="1" id="KW-0808">Transferase</keyword>
<proteinExistence type="predicted"/>
<gene>
    <name evidence="1" type="ORF">V2W30_30475</name>
</gene>
<organism evidence="1 2">
    <name type="scientific">Streptomyces citrinus</name>
    <dbReference type="NCBI Taxonomy" id="3118173"/>
    <lineage>
        <taxon>Bacteria</taxon>
        <taxon>Bacillati</taxon>
        <taxon>Actinomycetota</taxon>
        <taxon>Actinomycetes</taxon>
        <taxon>Kitasatosporales</taxon>
        <taxon>Streptomycetaceae</taxon>
        <taxon>Streptomyces</taxon>
    </lineage>
</organism>
<dbReference type="EMBL" id="CP146022">
    <property type="protein sequence ID" value="WWQ67227.1"/>
    <property type="molecule type" value="Genomic_DNA"/>
</dbReference>
<dbReference type="EC" id="2.1.-.-" evidence="1"/>
<evidence type="ECO:0000313" key="1">
    <source>
        <dbReference type="EMBL" id="WWQ67227.1"/>
    </source>
</evidence>
<protein>
    <submittedName>
        <fullName evidence="1">Class I SAM-dependent methyltransferase</fullName>
        <ecNumber evidence="1">2.1.-.-</ecNumber>
    </submittedName>
</protein>
<evidence type="ECO:0000313" key="2">
    <source>
        <dbReference type="Proteomes" id="UP001432251"/>
    </source>
</evidence>
<accession>A0ACD5AJ07</accession>